<evidence type="ECO:0000313" key="6">
    <source>
        <dbReference type="EMBL" id="AIY84373.1"/>
    </source>
</evidence>
<keyword evidence="7" id="KW-1185">Reference proteome</keyword>
<dbReference type="CDD" id="cd24036">
    <property type="entry name" value="ASKHA_NBD_BcrAD_BadFG_HgdC_HadI"/>
    <property type="match status" value="1"/>
</dbReference>
<evidence type="ECO:0000259" key="5">
    <source>
        <dbReference type="Pfam" id="PF01869"/>
    </source>
</evidence>
<keyword evidence="2" id="KW-0479">Metal-binding</keyword>
<evidence type="ECO:0000313" key="7">
    <source>
        <dbReference type="Proteomes" id="UP000030635"/>
    </source>
</evidence>
<dbReference type="eggNOG" id="COG1775">
    <property type="taxonomic scope" value="Bacteria"/>
</dbReference>
<organism evidence="6 7">
    <name type="scientific">Clostridium baratii str. Sullivan</name>
    <dbReference type="NCBI Taxonomy" id="1415775"/>
    <lineage>
        <taxon>Bacteria</taxon>
        <taxon>Bacillati</taxon>
        <taxon>Bacillota</taxon>
        <taxon>Clostridia</taxon>
        <taxon>Eubacteriales</taxon>
        <taxon>Clostridiaceae</taxon>
        <taxon>Clostridium</taxon>
    </lineage>
</organism>
<evidence type="ECO:0000256" key="4">
    <source>
        <dbReference type="ARBA" id="ARBA00023014"/>
    </source>
</evidence>
<dbReference type="InterPro" id="IPR010327">
    <property type="entry name" value="FldB/FldC_alpha/beta"/>
</dbReference>
<dbReference type="NCBIfam" id="TIGR00241">
    <property type="entry name" value="CoA_E_activ"/>
    <property type="match status" value="1"/>
</dbReference>
<dbReference type="eggNOG" id="COG1924">
    <property type="taxonomic scope" value="Bacteria"/>
</dbReference>
<reference evidence="6 7" key="1">
    <citation type="journal article" date="2015" name="Infect. Genet. Evol.">
        <title>Genomic sequences of six botulinum neurotoxin-producing strains representing three clostridial species illustrate the mobility and diversity of botulinum neurotoxin genes.</title>
        <authorList>
            <person name="Smith T.J."/>
            <person name="Hill K.K."/>
            <person name="Xie G."/>
            <person name="Foley B.T."/>
            <person name="Williamson C.H."/>
            <person name="Foster J.T."/>
            <person name="Johnson S.L."/>
            <person name="Chertkov O."/>
            <person name="Teshima H."/>
            <person name="Gibbons H.S."/>
            <person name="Johnsky L.A."/>
            <person name="Karavis M.A."/>
            <person name="Smith L.A."/>
        </authorList>
    </citation>
    <scope>NUCLEOTIDE SEQUENCE [LARGE SCALE GENOMIC DNA]</scope>
    <source>
        <strain evidence="6 7">Sullivan</strain>
    </source>
</reference>
<dbReference type="InterPro" id="IPR008275">
    <property type="entry name" value="CoA_E_activase_dom"/>
</dbReference>
<dbReference type="SUPFAM" id="SSF53067">
    <property type="entry name" value="Actin-like ATPase domain"/>
    <property type="match status" value="1"/>
</dbReference>
<dbReference type="OrthoDB" id="9778513at2"/>
<dbReference type="Proteomes" id="UP000030635">
    <property type="component" value="Chromosome"/>
</dbReference>
<evidence type="ECO:0000256" key="1">
    <source>
        <dbReference type="ARBA" id="ARBA00001966"/>
    </source>
</evidence>
<evidence type="ECO:0000256" key="3">
    <source>
        <dbReference type="ARBA" id="ARBA00023004"/>
    </source>
</evidence>
<dbReference type="PANTHER" id="PTHR32329">
    <property type="entry name" value="BIFUNCTIONAL PROTEIN [INCLUDES 2-HYDROXYACYL-COA DEHYDRATASE (N-TER) AND ITS ACTIVATOR DOMAIN (C_TERM)-RELATED"/>
    <property type="match status" value="1"/>
</dbReference>
<dbReference type="Gene3D" id="3.40.50.11900">
    <property type="match status" value="1"/>
</dbReference>
<feature type="domain" description="ATPase BadF/BadG/BcrA/BcrD type" evidence="5">
    <location>
        <begin position="298"/>
        <end position="546"/>
    </location>
</feature>
<dbReference type="Gene3D" id="3.30.420.40">
    <property type="match status" value="2"/>
</dbReference>
<dbReference type="HOGENOM" id="CLU_035213_0_0_9"/>
<dbReference type="InterPro" id="IPR051805">
    <property type="entry name" value="Dehydratase_Activator_Redct"/>
</dbReference>
<dbReference type="Gene3D" id="3.40.50.11890">
    <property type="match status" value="1"/>
</dbReference>
<dbReference type="PANTHER" id="PTHR32329:SF2">
    <property type="entry name" value="BIFUNCTIONAL PROTEIN [INCLUDES 2-HYDROXYACYL-COA DEHYDRATASE (N-TER) AND ITS ACTIVATOR DOMAIN (C_TERM)"/>
    <property type="match status" value="1"/>
</dbReference>
<keyword evidence="4" id="KW-0411">Iron-sulfur</keyword>
<proteinExistence type="predicted"/>
<dbReference type="GO" id="GO:0046872">
    <property type="term" value="F:metal ion binding"/>
    <property type="evidence" value="ECO:0007669"/>
    <property type="project" value="UniProtKB-KW"/>
</dbReference>
<keyword evidence="3" id="KW-0408">Iron</keyword>
<protein>
    <submittedName>
        <fullName evidence="6">Putative CoA-substrate-specific enzyme activase domain protein</fullName>
    </submittedName>
</protein>
<gene>
    <name evidence="6" type="ORF">U729_2460</name>
</gene>
<accession>A0A0A7FXS7</accession>
<sequence length="554" mass="62611">MIACMCKYSPFAIFDGFSEEGFIIDSEIDRFEASENLIHPNMCSYSKALLDVFIEKKVDKVFLVNCCDSIRRLKDTLEKIPSIKFIYMMDLPRKNNCCSKEMFKNELIKFIKEYENFSGKKFSLEKFNESLYKYIKKKENKSKPYIQVLGAKVSKDFLRKIEDNLDFPLVNETCSKEHYINEAKNFNNLEDAMEWYANEILSYTPCMRMANINSRRNLILDPNLKGIVYHTLKFCDHYSFEYLNLQKENIPLIKVETDLTNQSNGQIKTRIEAFNEQLTGGNIKMKKIVNKNKIYVMGIDSGSTSTNVIIVDKDKNILSSVIVKTGAKSMNSAKKAYEMALAEANLTNDDISLIVGTGYGRYNIDFVDENVTEITCHGKGAHFLNNEVRTIIDIGGQDSKAISLDEEGNVKSFVMNDKCAAGTGRFLEMIAKTLEISLEEMSEEGLSYNEDLTITSVCSVFAESEVVSLIADNKERKDIIHGVNKSIATKTVGLVDRVGREEKYMMTGGVAKNKGVIKAIEEKLNTKLFIADEPQICGALGAAIIGLEMILKEN</sequence>
<dbReference type="KEGG" id="cbv:U729_2460"/>
<dbReference type="EMBL" id="CP006905">
    <property type="protein sequence ID" value="AIY84373.1"/>
    <property type="molecule type" value="Genomic_DNA"/>
</dbReference>
<comment type="cofactor">
    <cofactor evidence="1">
        <name>[4Fe-4S] cluster</name>
        <dbReference type="ChEBI" id="CHEBI:49883"/>
    </cofactor>
</comment>
<dbReference type="AlphaFoldDB" id="A0A0A7FXS7"/>
<evidence type="ECO:0000256" key="2">
    <source>
        <dbReference type="ARBA" id="ARBA00022723"/>
    </source>
</evidence>
<dbReference type="GO" id="GO:0051536">
    <property type="term" value="F:iron-sulfur cluster binding"/>
    <property type="evidence" value="ECO:0007669"/>
    <property type="project" value="UniProtKB-KW"/>
</dbReference>
<dbReference type="InterPro" id="IPR043129">
    <property type="entry name" value="ATPase_NBD"/>
</dbReference>
<dbReference type="Pfam" id="PF01869">
    <property type="entry name" value="BcrAD_BadFG"/>
    <property type="match status" value="1"/>
</dbReference>
<dbReference type="InterPro" id="IPR002731">
    <property type="entry name" value="ATPase_BadF"/>
</dbReference>
<dbReference type="Pfam" id="PF06050">
    <property type="entry name" value="HGD-D"/>
    <property type="match status" value="1"/>
</dbReference>
<dbReference type="STRING" id="1561.NPD11_578"/>
<name>A0A0A7FXS7_9CLOT</name>
<dbReference type="RefSeq" id="WP_039315448.1">
    <property type="nucleotide sequence ID" value="NZ_CP006905.1"/>
</dbReference>